<keyword evidence="1" id="KW-0732">Signal</keyword>
<dbReference type="InterPro" id="IPR024301">
    <property type="entry name" value="Amidase_6"/>
</dbReference>
<organism evidence="3 4">
    <name type="scientific">Streptomyces sannanensis</name>
    <dbReference type="NCBI Taxonomy" id="285536"/>
    <lineage>
        <taxon>Bacteria</taxon>
        <taxon>Bacillati</taxon>
        <taxon>Actinomycetota</taxon>
        <taxon>Actinomycetes</taxon>
        <taxon>Kitasatosporales</taxon>
        <taxon>Streptomycetaceae</taxon>
        <taxon>Streptomyces</taxon>
    </lineage>
</organism>
<accession>A0ABP6SD50</accession>
<feature type="domain" description="Putative amidase" evidence="2">
    <location>
        <begin position="331"/>
        <end position="486"/>
    </location>
</feature>
<dbReference type="PANTHER" id="PTHR40032:SF1">
    <property type="entry name" value="EXPORTED PROTEIN"/>
    <property type="match status" value="1"/>
</dbReference>
<dbReference type="EMBL" id="BAAAYL010000001">
    <property type="protein sequence ID" value="GAA3373789.1"/>
    <property type="molecule type" value="Genomic_DNA"/>
</dbReference>
<name>A0ABP6SD50_9ACTN</name>
<reference evidence="4" key="1">
    <citation type="journal article" date="2019" name="Int. J. Syst. Evol. Microbiol.">
        <title>The Global Catalogue of Microorganisms (GCM) 10K type strain sequencing project: providing services to taxonomists for standard genome sequencing and annotation.</title>
        <authorList>
            <consortium name="The Broad Institute Genomics Platform"/>
            <consortium name="The Broad Institute Genome Sequencing Center for Infectious Disease"/>
            <person name="Wu L."/>
            <person name="Ma J."/>
        </authorList>
    </citation>
    <scope>NUCLEOTIDE SEQUENCE [LARGE SCALE GENOMIC DNA]</scope>
    <source>
        <strain evidence="4">JCM 9651</strain>
    </source>
</reference>
<evidence type="ECO:0000259" key="2">
    <source>
        <dbReference type="Pfam" id="PF12671"/>
    </source>
</evidence>
<evidence type="ECO:0000313" key="3">
    <source>
        <dbReference type="EMBL" id="GAA3373789.1"/>
    </source>
</evidence>
<dbReference type="Proteomes" id="UP001499990">
    <property type="component" value="Unassembled WGS sequence"/>
</dbReference>
<proteinExistence type="predicted"/>
<dbReference type="PANTHER" id="PTHR40032">
    <property type="entry name" value="EXPORTED PROTEIN-RELATED"/>
    <property type="match status" value="1"/>
</dbReference>
<comment type="caution">
    <text evidence="3">The sequence shown here is derived from an EMBL/GenBank/DDBJ whole genome shotgun (WGS) entry which is preliminary data.</text>
</comment>
<dbReference type="Pfam" id="PF12671">
    <property type="entry name" value="Amidase_6"/>
    <property type="match status" value="1"/>
</dbReference>
<evidence type="ECO:0000313" key="4">
    <source>
        <dbReference type="Proteomes" id="UP001499990"/>
    </source>
</evidence>
<feature type="chain" id="PRO_5046534160" description="Putative amidase domain-containing protein" evidence="1">
    <location>
        <begin position="22"/>
        <end position="500"/>
    </location>
</feature>
<protein>
    <recommendedName>
        <fullName evidence="2">Putative amidase domain-containing protein</fullName>
    </recommendedName>
</protein>
<evidence type="ECO:0000256" key="1">
    <source>
        <dbReference type="SAM" id="SignalP"/>
    </source>
</evidence>
<keyword evidence="4" id="KW-1185">Reference proteome</keyword>
<sequence>MAALTLVALVALVGLQAPAYAAGVPDRVATRLDLATYVVNYMKGMPSTEDTNQFRWDAESPAEVAEIIRAMRIANQGEASTRGEAEAILQRYGYNLDWIEDSASERNYLVVRESVPCQRCWGMYILRYDTSSAHVNLAVEVPHPFHDENTPELGIKIFRDVDAKMFAMAGTHRYNSTQTRPEYENSRVSDMARSYESLFHKVHTNFTTSAPNATHVVQLHGFEKRADYPDVVLSNGTPEPGMRLASFSKALNAKGVKAGVFDGVHYADLGATINPQGKHTNGKGGFFYHMEMTPGVRYSSSQHTAVINALKDAMFTGRPGEVADIPYAPGYDPDAAAAYAVKYAKTANPAYKDFTNLGGDCTNFVSQALLAGGWKMSAPLVVTSLTSREPQFWYNRVGETSWTWSGANNWAQFAKDSGRVEKVRYLSDVGIGDVVQFANPADRNKDHTMIVTGLSEQGPLMSFHTNNTLDEPLWDIVNRHRDLAFYAWRVVNTTATPPLN</sequence>
<gene>
    <name evidence="3" type="ORF">GCM10020367_35110</name>
</gene>
<feature type="signal peptide" evidence="1">
    <location>
        <begin position="1"/>
        <end position="21"/>
    </location>
</feature>